<feature type="transmembrane region" description="Helical" evidence="7">
    <location>
        <begin position="207"/>
        <end position="228"/>
    </location>
</feature>
<name>A0A1H6JG83_9GAMM</name>
<evidence type="ECO:0000256" key="7">
    <source>
        <dbReference type="SAM" id="Phobius"/>
    </source>
</evidence>
<feature type="transmembrane region" description="Helical" evidence="7">
    <location>
        <begin position="295"/>
        <end position="315"/>
    </location>
</feature>
<evidence type="ECO:0000313" key="9">
    <source>
        <dbReference type="Proteomes" id="UP000198559"/>
    </source>
</evidence>
<keyword evidence="5 7" id="KW-1133">Transmembrane helix</keyword>
<keyword evidence="6 7" id="KW-0472">Membrane</keyword>
<feature type="transmembrane region" description="Helical" evidence="7">
    <location>
        <begin position="240"/>
        <end position="259"/>
    </location>
</feature>
<feature type="transmembrane region" description="Helical" evidence="7">
    <location>
        <begin position="33"/>
        <end position="54"/>
    </location>
</feature>
<dbReference type="GO" id="GO:0016020">
    <property type="term" value="C:membrane"/>
    <property type="evidence" value="ECO:0007669"/>
    <property type="project" value="UniProtKB-SubCell"/>
</dbReference>
<evidence type="ECO:0000256" key="5">
    <source>
        <dbReference type="ARBA" id="ARBA00022989"/>
    </source>
</evidence>
<organism evidence="8 9">
    <name type="scientific">Bathymodiolus azoricus thioautotrophic gill symbiont</name>
    <dbReference type="NCBI Taxonomy" id="235205"/>
    <lineage>
        <taxon>Bacteria</taxon>
        <taxon>Pseudomonadati</taxon>
        <taxon>Pseudomonadota</taxon>
        <taxon>Gammaproteobacteria</taxon>
        <taxon>sulfur-oxidizing symbionts</taxon>
    </lineage>
</organism>
<evidence type="ECO:0000256" key="3">
    <source>
        <dbReference type="ARBA" id="ARBA00022448"/>
    </source>
</evidence>
<evidence type="ECO:0000313" key="8">
    <source>
        <dbReference type="EMBL" id="SEH59390.1"/>
    </source>
</evidence>
<feature type="transmembrane region" description="Helical" evidence="7">
    <location>
        <begin position="99"/>
        <end position="119"/>
    </location>
</feature>
<comment type="subcellular location">
    <subcellularLocation>
        <location evidence="1">Membrane</location>
        <topology evidence="1">Multi-pass membrane protein</topology>
    </subcellularLocation>
</comment>
<dbReference type="SUPFAM" id="SSF103473">
    <property type="entry name" value="MFS general substrate transporter"/>
    <property type="match status" value="1"/>
</dbReference>
<feature type="transmembrane region" description="Helical" evidence="7">
    <location>
        <begin position="358"/>
        <end position="378"/>
    </location>
</feature>
<dbReference type="Pfam" id="PF03092">
    <property type="entry name" value="BT1"/>
    <property type="match status" value="1"/>
</dbReference>
<feature type="transmembrane region" description="Helical" evidence="7">
    <location>
        <begin position="172"/>
        <end position="195"/>
    </location>
</feature>
<feature type="transmembrane region" description="Helical" evidence="7">
    <location>
        <begin position="398"/>
        <end position="418"/>
    </location>
</feature>
<keyword evidence="4 7" id="KW-0812">Transmembrane</keyword>
<feature type="transmembrane region" description="Helical" evidence="7">
    <location>
        <begin position="265"/>
        <end position="283"/>
    </location>
</feature>
<dbReference type="InterPro" id="IPR039309">
    <property type="entry name" value="BT1"/>
</dbReference>
<feature type="transmembrane region" description="Helical" evidence="7">
    <location>
        <begin position="475"/>
        <end position="495"/>
    </location>
</feature>
<dbReference type="Proteomes" id="UP000198559">
    <property type="component" value="Unassembled WGS sequence"/>
</dbReference>
<feature type="transmembrane region" description="Helical" evidence="7">
    <location>
        <begin position="6"/>
        <end position="26"/>
    </location>
</feature>
<dbReference type="PANTHER" id="PTHR31585:SF0">
    <property type="entry name" value="FOLATE-BIOPTERIN TRANSPORTER 1, CHLOROPLASTIC"/>
    <property type="match status" value="1"/>
</dbReference>
<protein>
    <submittedName>
        <fullName evidence="8">Biopterin transport-related protein BT1</fullName>
    </submittedName>
</protein>
<comment type="similarity">
    <text evidence="2">Belongs to the major facilitator superfamily. Folate-biopterin transporter (TC 2.A.71) family.</text>
</comment>
<evidence type="ECO:0000256" key="2">
    <source>
        <dbReference type="ARBA" id="ARBA00007015"/>
    </source>
</evidence>
<accession>A0A1H6JG83</accession>
<dbReference type="AlphaFoldDB" id="A0A1H6JG83"/>
<reference evidence="9" key="1">
    <citation type="submission" date="2016-06" db="EMBL/GenBank/DDBJ databases">
        <authorList>
            <person name="Petersen J."/>
            <person name="Sayavedra L."/>
        </authorList>
    </citation>
    <scope>NUCLEOTIDE SEQUENCE [LARGE SCALE GENOMIC DNA]</scope>
    <source>
        <strain evidence="9">BazSymB</strain>
    </source>
</reference>
<sequence>MLNISLSLTKSLAVVLSVLLTPIRALRLRYVPLLLVYFAYGSGIFTAIAEVFWVKDSLDMSVADLAELGIWLTVPWTVKMIFGSLVDSVLIFGSNRKSYVYMGALLITISFLMMIAVVGDYSIVAAFSKKSVYIFASVIAVIGFVMQDVVADTMSTEVVDKSQSKEEIHQELASIQVLARLSLGFAIFITGWIGGELADVFKEEREVIFMIALLTPLLSILGVSLVHLNPVPVSKINKHVLFGGLAFAFFVVIMGYAQVPYAQEIVFVFSLGIVLTLLNGLIGDLSENAIRHIKMAMIVIFVYRAMPSVGASLQWWQIDVLGFDESFFAKLSAISGAIALAGMWLSAKFIVKRNIGEVLIFLTIIGTLLFLPIVAMYYDVHTLFGVEARTVALVDTALASPFDYIAQVLMLTLVAIYAPEGKKGTWFALMASLMNIALSASGLLTKYLNKIFVVSREVVSDGVVTVAQDYAQLGGLLWVVVISSCIIPIIVIIKYNPSKL</sequence>
<feature type="transmembrane region" description="Helical" evidence="7">
    <location>
        <begin position="131"/>
        <end position="151"/>
    </location>
</feature>
<proteinExistence type="inferred from homology"/>
<evidence type="ECO:0000256" key="1">
    <source>
        <dbReference type="ARBA" id="ARBA00004141"/>
    </source>
</evidence>
<dbReference type="PANTHER" id="PTHR31585">
    <property type="entry name" value="FOLATE-BIOPTERIN TRANSPORTER 1, CHLOROPLASTIC"/>
    <property type="match status" value="1"/>
</dbReference>
<evidence type="ECO:0000256" key="4">
    <source>
        <dbReference type="ARBA" id="ARBA00022692"/>
    </source>
</evidence>
<keyword evidence="3" id="KW-0813">Transport</keyword>
<feature type="transmembrane region" description="Helical" evidence="7">
    <location>
        <begin position="74"/>
        <end position="92"/>
    </location>
</feature>
<dbReference type="RefSeq" id="WP_202776369.1">
    <property type="nucleotide sequence ID" value="NZ_CAESAP020000397.1"/>
</dbReference>
<dbReference type="InterPro" id="IPR036259">
    <property type="entry name" value="MFS_trans_sf"/>
</dbReference>
<feature type="transmembrane region" description="Helical" evidence="7">
    <location>
        <begin position="327"/>
        <end position="346"/>
    </location>
</feature>
<feature type="transmembrane region" description="Helical" evidence="7">
    <location>
        <begin position="425"/>
        <end position="444"/>
    </location>
</feature>
<dbReference type="EMBL" id="CVUD02000035">
    <property type="protein sequence ID" value="SEH59390.1"/>
    <property type="molecule type" value="Genomic_DNA"/>
</dbReference>
<evidence type="ECO:0000256" key="6">
    <source>
        <dbReference type="ARBA" id="ARBA00023136"/>
    </source>
</evidence>
<gene>
    <name evidence="8" type="ORF">BAZSYMB_SCAFFOLD00031_10</name>
</gene>